<sequence>MYSCPHIAGYLLGTCFMASTSPRSTTITEQIFGYTMPDRVARVQAQGPVHSSEVWTFNALQILAFVLNILVFSTAIVSSRVTRAPIWFIFMGSWILWPIAHGLLFLTGHQFDHKPPPQILCLIQAGLVYAFPPYMGVLNLGLLAHVYIVVRASINRCRPPIQLPWTFVFLPTGIFLAMFFVVVLIGLKNPEMVVRTRPPMYCHMVDHTSFTVSAALSTLAIFSFIGIEVVLGIMLYRNWETYQYTCPVWGTSVLKMFAFSVVPVLVLVLSIVSAMNLDGYDFLALVAVHSMPLIAAIVFGVNKDIMRAWFCFVGRRIEPKNQDTSYMLAPMENPSPYVAGSNGQTEALLERDLHHDRA</sequence>
<protein>
    <submittedName>
        <fullName evidence="2">Uncharacterized protein</fullName>
    </submittedName>
</protein>
<reference evidence="2" key="1">
    <citation type="journal article" date="2021" name="Genome Biol. Evol.">
        <title>The assembled and annotated genome of the fairy-ring fungus Marasmius oreades.</title>
        <authorList>
            <person name="Hiltunen M."/>
            <person name="Ament-Velasquez S.L."/>
            <person name="Johannesson H."/>
        </authorList>
    </citation>
    <scope>NUCLEOTIDE SEQUENCE</scope>
    <source>
        <strain evidence="2">03SP1</strain>
    </source>
</reference>
<dbReference type="EMBL" id="CM032189">
    <property type="protein sequence ID" value="KAG7087555.1"/>
    <property type="molecule type" value="Genomic_DNA"/>
</dbReference>
<feature type="transmembrane region" description="Helical" evidence="1">
    <location>
        <begin position="59"/>
        <end position="77"/>
    </location>
</feature>
<keyword evidence="1" id="KW-0812">Transmembrane</keyword>
<gene>
    <name evidence="2" type="ORF">E1B28_013511</name>
</gene>
<feature type="transmembrane region" description="Helical" evidence="1">
    <location>
        <begin position="126"/>
        <end position="150"/>
    </location>
</feature>
<dbReference type="AlphaFoldDB" id="A0A9P7RQ11"/>
<comment type="caution">
    <text evidence="2">The sequence shown here is derived from an EMBL/GenBank/DDBJ whole genome shotgun (WGS) entry which is preliminary data.</text>
</comment>
<dbReference type="OrthoDB" id="2896404at2759"/>
<evidence type="ECO:0000313" key="3">
    <source>
        <dbReference type="Proteomes" id="UP001049176"/>
    </source>
</evidence>
<dbReference type="GeneID" id="66082586"/>
<dbReference type="KEGG" id="more:E1B28_013511"/>
<feature type="transmembrane region" description="Helical" evidence="1">
    <location>
        <begin position="257"/>
        <end position="276"/>
    </location>
</feature>
<dbReference type="Proteomes" id="UP001049176">
    <property type="component" value="Chromosome 9"/>
</dbReference>
<name>A0A9P7RQ11_9AGAR</name>
<accession>A0A9P7RQ11</accession>
<organism evidence="2 3">
    <name type="scientific">Marasmius oreades</name>
    <name type="common">fairy-ring Marasmius</name>
    <dbReference type="NCBI Taxonomy" id="181124"/>
    <lineage>
        <taxon>Eukaryota</taxon>
        <taxon>Fungi</taxon>
        <taxon>Dikarya</taxon>
        <taxon>Basidiomycota</taxon>
        <taxon>Agaricomycotina</taxon>
        <taxon>Agaricomycetes</taxon>
        <taxon>Agaricomycetidae</taxon>
        <taxon>Agaricales</taxon>
        <taxon>Marasmiineae</taxon>
        <taxon>Marasmiaceae</taxon>
        <taxon>Marasmius</taxon>
    </lineage>
</organism>
<evidence type="ECO:0000313" key="2">
    <source>
        <dbReference type="EMBL" id="KAG7087555.1"/>
    </source>
</evidence>
<keyword evidence="1" id="KW-1133">Transmembrane helix</keyword>
<feature type="transmembrane region" description="Helical" evidence="1">
    <location>
        <begin position="84"/>
        <end position="106"/>
    </location>
</feature>
<evidence type="ECO:0000256" key="1">
    <source>
        <dbReference type="SAM" id="Phobius"/>
    </source>
</evidence>
<proteinExistence type="predicted"/>
<keyword evidence="1" id="KW-0472">Membrane</keyword>
<feature type="transmembrane region" description="Helical" evidence="1">
    <location>
        <begin position="162"/>
        <end position="187"/>
    </location>
</feature>
<dbReference type="RefSeq" id="XP_043004026.1">
    <property type="nucleotide sequence ID" value="XM_043158672.1"/>
</dbReference>
<feature type="transmembrane region" description="Helical" evidence="1">
    <location>
        <begin position="207"/>
        <end position="236"/>
    </location>
</feature>
<feature type="transmembrane region" description="Helical" evidence="1">
    <location>
        <begin position="282"/>
        <end position="301"/>
    </location>
</feature>
<keyword evidence="3" id="KW-1185">Reference proteome</keyword>